<feature type="transmembrane region" description="Helical" evidence="8">
    <location>
        <begin position="42"/>
        <end position="59"/>
    </location>
</feature>
<accession>A0AA91U358</accession>
<evidence type="ECO:0000256" key="7">
    <source>
        <dbReference type="ARBA" id="ARBA00023136"/>
    </source>
</evidence>
<keyword evidence="3" id="KW-0813">Transport</keyword>
<evidence type="ECO:0000313" key="10">
    <source>
        <dbReference type="EMBL" id="QFY56245.1"/>
    </source>
</evidence>
<evidence type="ECO:0000256" key="4">
    <source>
        <dbReference type="ARBA" id="ARBA00022475"/>
    </source>
</evidence>
<evidence type="ECO:0000256" key="2">
    <source>
        <dbReference type="ARBA" id="ARBA00009773"/>
    </source>
</evidence>
<evidence type="ECO:0000256" key="6">
    <source>
        <dbReference type="ARBA" id="ARBA00022989"/>
    </source>
</evidence>
<evidence type="ECO:0000256" key="5">
    <source>
        <dbReference type="ARBA" id="ARBA00022692"/>
    </source>
</evidence>
<dbReference type="Proteomes" id="UP000243750">
    <property type="component" value="Unassembled WGS sequence"/>
</dbReference>
<evidence type="ECO:0000313" key="12">
    <source>
        <dbReference type="Proteomes" id="UP000344571"/>
    </source>
</evidence>
<dbReference type="EMBL" id="CP033116">
    <property type="protein sequence ID" value="QFY56245.1"/>
    <property type="molecule type" value="Genomic_DNA"/>
</dbReference>
<protein>
    <submittedName>
        <fullName evidence="9">AI-2E family transporter</fullName>
    </submittedName>
</protein>
<evidence type="ECO:0000313" key="11">
    <source>
        <dbReference type="Proteomes" id="UP000243750"/>
    </source>
</evidence>
<evidence type="ECO:0000256" key="1">
    <source>
        <dbReference type="ARBA" id="ARBA00004651"/>
    </source>
</evidence>
<feature type="transmembrane region" description="Helical" evidence="8">
    <location>
        <begin position="217"/>
        <end position="234"/>
    </location>
</feature>
<dbReference type="GO" id="GO:0005886">
    <property type="term" value="C:plasma membrane"/>
    <property type="evidence" value="ECO:0007669"/>
    <property type="project" value="UniProtKB-SubCell"/>
</dbReference>
<dbReference type="Proteomes" id="UP000344571">
    <property type="component" value="Chromosome"/>
</dbReference>
<reference evidence="9 11" key="1">
    <citation type="submission" date="2017-09" db="EMBL/GenBank/DDBJ databases">
        <title>Bacterial and phytoplankton interrelationship in Kongsfjorden, an Arctic fjord.</title>
        <authorList>
            <person name="Sinha R."/>
            <person name="Krishnan K."/>
        </authorList>
    </citation>
    <scope>NUCLEOTIDE SEQUENCE [LARGE SCALE GENOMIC DNA]</scope>
    <source>
        <strain evidence="9 11">58</strain>
    </source>
</reference>
<keyword evidence="5 8" id="KW-0812">Transmembrane</keyword>
<feature type="transmembrane region" description="Helical" evidence="8">
    <location>
        <begin position="18"/>
        <end position="36"/>
    </location>
</feature>
<keyword evidence="4" id="KW-1003">Cell membrane</keyword>
<evidence type="ECO:0000256" key="8">
    <source>
        <dbReference type="SAM" id="Phobius"/>
    </source>
</evidence>
<name>A0AA91U358_9GAMM</name>
<evidence type="ECO:0000256" key="3">
    <source>
        <dbReference type="ARBA" id="ARBA00022448"/>
    </source>
</evidence>
<dbReference type="GO" id="GO:0055085">
    <property type="term" value="P:transmembrane transport"/>
    <property type="evidence" value="ECO:0007669"/>
    <property type="project" value="TreeGrafter"/>
</dbReference>
<feature type="transmembrane region" description="Helical" evidence="8">
    <location>
        <begin position="240"/>
        <end position="266"/>
    </location>
</feature>
<comment type="similarity">
    <text evidence="2">Belongs to the autoinducer-2 exporter (AI-2E) (TC 2.A.86) family.</text>
</comment>
<proteinExistence type="inferred from homology"/>
<dbReference type="PANTHER" id="PTHR21716">
    <property type="entry name" value="TRANSMEMBRANE PROTEIN"/>
    <property type="match status" value="1"/>
</dbReference>
<dbReference type="InterPro" id="IPR002549">
    <property type="entry name" value="AI-2E-like"/>
</dbReference>
<keyword evidence="6 8" id="KW-1133">Transmembrane helix</keyword>
<gene>
    <name evidence="9" type="ORF">CO192_08760</name>
    <name evidence="10" type="ORF">EAO82_07635</name>
</gene>
<dbReference type="Pfam" id="PF01594">
    <property type="entry name" value="AI-2E_transport"/>
    <property type="match status" value="1"/>
</dbReference>
<keyword evidence="12" id="KW-1185">Reference proteome</keyword>
<organism evidence="9 11">
    <name type="scientific">Halopseudomonas pelagia</name>
    <dbReference type="NCBI Taxonomy" id="553151"/>
    <lineage>
        <taxon>Bacteria</taxon>
        <taxon>Pseudomonadati</taxon>
        <taxon>Pseudomonadota</taxon>
        <taxon>Gammaproteobacteria</taxon>
        <taxon>Pseudomonadales</taxon>
        <taxon>Pseudomonadaceae</taxon>
        <taxon>Halopseudomonas</taxon>
    </lineage>
</organism>
<dbReference type="RefSeq" id="WP_096346222.1">
    <property type="nucleotide sequence ID" value="NZ_CP033116.1"/>
</dbReference>
<dbReference type="PANTHER" id="PTHR21716:SF53">
    <property type="entry name" value="PERMEASE PERM-RELATED"/>
    <property type="match status" value="1"/>
</dbReference>
<reference evidence="10 12" key="2">
    <citation type="submission" date="2018-10" db="EMBL/GenBank/DDBJ databases">
        <title>Complete genome sequence of Pseudomonas pelagia strain Kongs-67.</title>
        <authorList>
            <person name="Sinha R.K."/>
            <person name="Krishnan K."/>
        </authorList>
    </citation>
    <scope>NUCLEOTIDE SEQUENCE [LARGE SCALE GENOMIC DNA]</scope>
    <source>
        <strain evidence="10 12">Kongs-67</strain>
    </source>
</reference>
<dbReference type="EMBL" id="NWMT01000088">
    <property type="protein sequence ID" value="PCC99893.1"/>
    <property type="molecule type" value="Genomic_DNA"/>
</dbReference>
<evidence type="ECO:0000313" key="9">
    <source>
        <dbReference type="EMBL" id="PCC99893.1"/>
    </source>
</evidence>
<dbReference type="AlphaFoldDB" id="A0AA91U358"/>
<sequence>MLKVFQGWMHRYFSDEEAVVLAVVLALGFAIIISFGDKLAPLLTGLVLAYLLQGLVTLLRRWHVPHALSVWLVFLLFLGALSALLGVVVPLVWRQITNLFNELPRMLVQWQAQLEHLPEQYPALISQGQIERLIGSINGELGQFGQWVLSQSLASLPMLVTILVYLVLVPILVFFFLMDNQKISNWMVSQLPRERRLMNQVWTEMNQQIANYIRGKVIEILIVGAVSYICFAVLKVNYAALLAVVVGLSVLVPYIGATVATIPVALIGLFQWGLGNEFMVLMIVYAVIQALDGNVLVPILFSEAVNLHPVAIIAAILIFGGLWGFWGIFFAIPLATLFKAVLYAWPRGVEAAHDAAPVGHPGTAEQLD</sequence>
<feature type="transmembrane region" description="Helical" evidence="8">
    <location>
        <begin position="278"/>
        <end position="301"/>
    </location>
</feature>
<feature type="transmembrane region" description="Helical" evidence="8">
    <location>
        <begin position="156"/>
        <end position="177"/>
    </location>
</feature>
<keyword evidence="7 8" id="KW-0472">Membrane</keyword>
<comment type="subcellular location">
    <subcellularLocation>
        <location evidence="1">Cell membrane</location>
        <topology evidence="1">Multi-pass membrane protein</topology>
    </subcellularLocation>
</comment>
<feature type="transmembrane region" description="Helical" evidence="8">
    <location>
        <begin position="307"/>
        <end position="332"/>
    </location>
</feature>
<feature type="transmembrane region" description="Helical" evidence="8">
    <location>
        <begin position="71"/>
        <end position="93"/>
    </location>
</feature>